<evidence type="ECO:0000259" key="1">
    <source>
        <dbReference type="Pfam" id="PF17667"/>
    </source>
</evidence>
<dbReference type="AlphaFoldDB" id="A0AAW0GCE2"/>
<dbReference type="InterPro" id="IPR040976">
    <property type="entry name" value="Pkinase_fungal"/>
</dbReference>
<dbReference type="Pfam" id="PF17667">
    <property type="entry name" value="Pkinase_fungal"/>
    <property type="match status" value="1"/>
</dbReference>
<comment type="caution">
    <text evidence="2">The sequence shown here is derived from an EMBL/GenBank/DDBJ whole genome shotgun (WGS) entry which is preliminary data.</text>
</comment>
<proteinExistence type="predicted"/>
<name>A0AAW0GCE2_9APHY</name>
<keyword evidence="3" id="KW-1185">Reference proteome</keyword>
<evidence type="ECO:0000313" key="2">
    <source>
        <dbReference type="EMBL" id="KAK7687804.1"/>
    </source>
</evidence>
<organism evidence="2 3">
    <name type="scientific">Cerrena zonata</name>
    <dbReference type="NCBI Taxonomy" id="2478898"/>
    <lineage>
        <taxon>Eukaryota</taxon>
        <taxon>Fungi</taxon>
        <taxon>Dikarya</taxon>
        <taxon>Basidiomycota</taxon>
        <taxon>Agaricomycotina</taxon>
        <taxon>Agaricomycetes</taxon>
        <taxon>Polyporales</taxon>
        <taxon>Cerrenaceae</taxon>
        <taxon>Cerrena</taxon>
    </lineage>
</organism>
<evidence type="ECO:0000313" key="3">
    <source>
        <dbReference type="Proteomes" id="UP001385951"/>
    </source>
</evidence>
<sequence length="171" mass="20356">MVFMSLELLLCQVQQEAVPRLYRHDLESFCWVFFWICHCYDNGQCTPRYPCTEWINVTPAQCNNAKSSVLQKNIKSTKSYALYRLTLLELMIYWVQFHNDMEFMKSRKSTMNMEGVDTGKPRRIDMSHLVDKVERTFEEPSDIEVLRNILARLPLSMTVDMQWAYEDGRNY</sequence>
<gene>
    <name evidence="2" type="ORF">QCA50_009023</name>
</gene>
<dbReference type="Proteomes" id="UP001385951">
    <property type="component" value="Unassembled WGS sequence"/>
</dbReference>
<feature type="domain" description="Fungal-type protein kinase" evidence="1">
    <location>
        <begin position="1"/>
        <end position="37"/>
    </location>
</feature>
<reference evidence="2 3" key="1">
    <citation type="submission" date="2022-09" db="EMBL/GenBank/DDBJ databases">
        <authorList>
            <person name="Palmer J.M."/>
        </authorList>
    </citation>
    <scope>NUCLEOTIDE SEQUENCE [LARGE SCALE GENOMIC DNA]</scope>
    <source>
        <strain evidence="2 3">DSM 7382</strain>
    </source>
</reference>
<dbReference type="EMBL" id="JASBNA010000012">
    <property type="protein sequence ID" value="KAK7687804.1"/>
    <property type="molecule type" value="Genomic_DNA"/>
</dbReference>
<protein>
    <recommendedName>
        <fullName evidence="1">Fungal-type protein kinase domain-containing protein</fullName>
    </recommendedName>
</protein>
<accession>A0AAW0GCE2</accession>